<dbReference type="Pfam" id="PF01934">
    <property type="entry name" value="HepT-like"/>
    <property type="match status" value="1"/>
</dbReference>
<dbReference type="InterPro" id="IPR008201">
    <property type="entry name" value="HepT-like"/>
</dbReference>
<dbReference type="EMBL" id="JBBKTX010000025">
    <property type="protein sequence ID" value="MFK4754149.1"/>
    <property type="molecule type" value="Genomic_DNA"/>
</dbReference>
<name>A0ABW8NML6_9GAMM</name>
<dbReference type="PANTHER" id="PTHR33397:SF5">
    <property type="entry name" value="RNASE YUTE-RELATED"/>
    <property type="match status" value="1"/>
</dbReference>
<proteinExistence type="inferred from homology"/>
<evidence type="ECO:0000256" key="3">
    <source>
        <dbReference type="ARBA" id="ARBA00022801"/>
    </source>
</evidence>
<evidence type="ECO:0000256" key="2">
    <source>
        <dbReference type="ARBA" id="ARBA00022722"/>
    </source>
</evidence>
<dbReference type="NCBIfam" id="NF047751">
    <property type="entry name" value="HepT_toxin"/>
    <property type="match status" value="1"/>
</dbReference>
<dbReference type="InterPro" id="IPR052379">
    <property type="entry name" value="Type_VII_TA_RNase"/>
</dbReference>
<dbReference type="PANTHER" id="PTHR33397">
    <property type="entry name" value="UPF0331 PROTEIN YUTE"/>
    <property type="match status" value="1"/>
</dbReference>
<organism evidence="5 6">
    <name type="scientific">Oceanobacter antarcticus</name>
    <dbReference type="NCBI Taxonomy" id="3133425"/>
    <lineage>
        <taxon>Bacteria</taxon>
        <taxon>Pseudomonadati</taxon>
        <taxon>Pseudomonadota</taxon>
        <taxon>Gammaproteobacteria</taxon>
        <taxon>Oceanospirillales</taxon>
        <taxon>Oceanospirillaceae</taxon>
        <taxon>Oceanobacter</taxon>
    </lineage>
</organism>
<dbReference type="InterPro" id="IPR037038">
    <property type="entry name" value="HepT-like_sf"/>
</dbReference>
<comment type="caution">
    <text evidence="5">The sequence shown here is derived from an EMBL/GenBank/DDBJ whole genome shotgun (WGS) entry which is preliminary data.</text>
</comment>
<dbReference type="Proteomes" id="UP001620597">
    <property type="component" value="Unassembled WGS sequence"/>
</dbReference>
<keyword evidence="2" id="KW-0540">Nuclease</keyword>
<comment type="similarity">
    <text evidence="4">Belongs to the HepT RNase toxin family.</text>
</comment>
<dbReference type="RefSeq" id="WP_416207090.1">
    <property type="nucleotide sequence ID" value="NZ_JBBKTX010000025.1"/>
</dbReference>
<keyword evidence="6" id="KW-1185">Reference proteome</keyword>
<evidence type="ECO:0000256" key="4">
    <source>
        <dbReference type="ARBA" id="ARBA00024207"/>
    </source>
</evidence>
<sequence length="140" mass="15787">MTDSAYLYAMKHSLARCRAELDELSGLLAQRSLSNLEYRAAERILQVTIESCTGIAKHWAKALSGSSPENAGMAFEILAQHQQLETQSLVGWRKVIGLRNVLVHDYLNVDPDIVRSVIQGGYTRQLFEFAEQGREWLAKH</sequence>
<keyword evidence="3" id="KW-0378">Hydrolase</keyword>
<reference evidence="5 6" key="1">
    <citation type="submission" date="2024-03" db="EMBL/GenBank/DDBJ databases">
        <title>High-quality draft genome sequence of Oceanobacter sp. wDCs-4.</title>
        <authorList>
            <person name="Dong C."/>
        </authorList>
    </citation>
    <scope>NUCLEOTIDE SEQUENCE [LARGE SCALE GENOMIC DNA]</scope>
    <source>
        <strain evidence="6">wDCs-4</strain>
    </source>
</reference>
<evidence type="ECO:0000256" key="1">
    <source>
        <dbReference type="ARBA" id="ARBA00022649"/>
    </source>
</evidence>
<accession>A0ABW8NML6</accession>
<evidence type="ECO:0000313" key="6">
    <source>
        <dbReference type="Proteomes" id="UP001620597"/>
    </source>
</evidence>
<dbReference type="Gene3D" id="1.20.120.580">
    <property type="entry name" value="bsu32300-like"/>
    <property type="match status" value="1"/>
</dbReference>
<protein>
    <submittedName>
        <fullName evidence="5">DUF86 domain-containing protein</fullName>
    </submittedName>
</protein>
<gene>
    <name evidence="5" type="ORF">WG929_17185</name>
</gene>
<keyword evidence="1" id="KW-1277">Toxin-antitoxin system</keyword>
<evidence type="ECO:0000313" key="5">
    <source>
        <dbReference type="EMBL" id="MFK4754149.1"/>
    </source>
</evidence>